<evidence type="ECO:0000313" key="2">
    <source>
        <dbReference type="Proteomes" id="UP000887564"/>
    </source>
</evidence>
<evidence type="ECO:0000313" key="3">
    <source>
        <dbReference type="WBParaSite" id="PEQ_0000485701-mRNA-1"/>
    </source>
</evidence>
<protein>
    <submittedName>
        <fullName evidence="3">Uncharacterized protein</fullName>
    </submittedName>
</protein>
<accession>A0A914RJ99</accession>
<organism evidence="2 3">
    <name type="scientific">Parascaris equorum</name>
    <name type="common">Equine roundworm</name>
    <dbReference type="NCBI Taxonomy" id="6256"/>
    <lineage>
        <taxon>Eukaryota</taxon>
        <taxon>Metazoa</taxon>
        <taxon>Ecdysozoa</taxon>
        <taxon>Nematoda</taxon>
        <taxon>Chromadorea</taxon>
        <taxon>Rhabditida</taxon>
        <taxon>Spirurina</taxon>
        <taxon>Ascaridomorpha</taxon>
        <taxon>Ascaridoidea</taxon>
        <taxon>Ascarididae</taxon>
        <taxon>Parascaris</taxon>
    </lineage>
</organism>
<feature type="region of interest" description="Disordered" evidence="1">
    <location>
        <begin position="50"/>
        <end position="76"/>
    </location>
</feature>
<dbReference type="WBParaSite" id="PEQ_0000485701-mRNA-1">
    <property type="protein sequence ID" value="PEQ_0000485701-mRNA-1"/>
    <property type="gene ID" value="PEQ_0000485701"/>
</dbReference>
<dbReference type="Proteomes" id="UP000887564">
    <property type="component" value="Unplaced"/>
</dbReference>
<name>A0A914RJ99_PAREQ</name>
<evidence type="ECO:0000256" key="1">
    <source>
        <dbReference type="SAM" id="MobiDB-lite"/>
    </source>
</evidence>
<reference evidence="3" key="1">
    <citation type="submission" date="2022-11" db="UniProtKB">
        <authorList>
            <consortium name="WormBaseParasite"/>
        </authorList>
    </citation>
    <scope>IDENTIFICATION</scope>
</reference>
<keyword evidence="2" id="KW-1185">Reference proteome</keyword>
<proteinExistence type="predicted"/>
<dbReference type="AlphaFoldDB" id="A0A914RJ99"/>
<sequence length="76" mass="8884">MLQDPDLNLQSVVRKENVVHKSALEQIIKDECIDIRLPLDWTGKVLEKDERDSRRRAKEKEAIERKKGGTRESKDV</sequence>